<dbReference type="Proteomes" id="UP000308197">
    <property type="component" value="Unassembled WGS sequence"/>
</dbReference>
<dbReference type="InterPro" id="IPR025187">
    <property type="entry name" value="DUF4112"/>
</dbReference>
<accession>A0A5C3Q6P3</accession>
<name>A0A5C3Q6P3_9APHY</name>
<evidence type="ECO:0000256" key="2">
    <source>
        <dbReference type="SAM" id="Phobius"/>
    </source>
</evidence>
<keyword evidence="2" id="KW-0812">Transmembrane</keyword>
<dbReference type="EMBL" id="ML210973">
    <property type="protein sequence ID" value="TFK94093.1"/>
    <property type="molecule type" value="Genomic_DNA"/>
</dbReference>
<feature type="region of interest" description="Disordered" evidence="1">
    <location>
        <begin position="173"/>
        <end position="259"/>
    </location>
</feature>
<dbReference type="PANTHER" id="PTHR35519:SF2">
    <property type="entry name" value="PH DOMAIN PROTEIN"/>
    <property type="match status" value="1"/>
</dbReference>
<organism evidence="3 4">
    <name type="scientific">Polyporus arcularius HHB13444</name>
    <dbReference type="NCBI Taxonomy" id="1314778"/>
    <lineage>
        <taxon>Eukaryota</taxon>
        <taxon>Fungi</taxon>
        <taxon>Dikarya</taxon>
        <taxon>Basidiomycota</taxon>
        <taxon>Agaricomycotina</taxon>
        <taxon>Agaricomycetes</taxon>
        <taxon>Polyporales</taxon>
        <taxon>Polyporaceae</taxon>
        <taxon>Polyporus</taxon>
    </lineage>
</organism>
<feature type="transmembrane region" description="Helical" evidence="2">
    <location>
        <begin position="129"/>
        <end position="148"/>
    </location>
</feature>
<evidence type="ECO:0000313" key="4">
    <source>
        <dbReference type="Proteomes" id="UP000308197"/>
    </source>
</evidence>
<sequence>MNSLVTSAGKKLFERNLKDYAPQDPLYETYTDKKGRQRRRKRETPPGLSARDAKILKSVQRRAHYLDKGFHMCGMRFGWTFLIGIIPGAGDAADAALNYLLVVRKAKQAEYVPPQIPGWLLRQMLLNNAISAVVGFVPFIGDVVLAMYKANSRNAALLEEFLRIRGEEYLKATQQRVEDPETVRPGAGREPEEVVPGKKPERSQSGLSTATGWFRRGSKGSKQAKQKAVTTSTPPVPSPERGRFVEDVPSTAAEGSKHR</sequence>
<feature type="compositionally biased region" description="Basic and acidic residues" evidence="1">
    <location>
        <begin position="173"/>
        <end position="202"/>
    </location>
</feature>
<evidence type="ECO:0000313" key="3">
    <source>
        <dbReference type="EMBL" id="TFK94093.1"/>
    </source>
</evidence>
<keyword evidence="4" id="KW-1185">Reference proteome</keyword>
<dbReference type="Pfam" id="PF13430">
    <property type="entry name" value="DUF4112"/>
    <property type="match status" value="1"/>
</dbReference>
<dbReference type="STRING" id="1314778.A0A5C3Q6P3"/>
<protein>
    <recommendedName>
        <fullName evidence="5">DUF4112 domain-containing protein</fullName>
    </recommendedName>
</protein>
<keyword evidence="2" id="KW-1133">Transmembrane helix</keyword>
<evidence type="ECO:0000256" key="1">
    <source>
        <dbReference type="SAM" id="MobiDB-lite"/>
    </source>
</evidence>
<evidence type="ECO:0008006" key="5">
    <source>
        <dbReference type="Google" id="ProtNLM"/>
    </source>
</evidence>
<dbReference type="PANTHER" id="PTHR35519">
    <property type="entry name" value="MEMBRANE PROTEINS"/>
    <property type="match status" value="1"/>
</dbReference>
<gene>
    <name evidence="3" type="ORF">K466DRAFT_572140</name>
</gene>
<dbReference type="AlphaFoldDB" id="A0A5C3Q6P3"/>
<keyword evidence="2" id="KW-0472">Membrane</keyword>
<feature type="compositionally biased region" description="Basic residues" evidence="1">
    <location>
        <begin position="216"/>
        <end position="225"/>
    </location>
</feature>
<dbReference type="InParanoid" id="A0A5C3Q6P3"/>
<reference evidence="3 4" key="1">
    <citation type="journal article" date="2019" name="Nat. Ecol. Evol.">
        <title>Megaphylogeny resolves global patterns of mushroom evolution.</title>
        <authorList>
            <person name="Varga T."/>
            <person name="Krizsan K."/>
            <person name="Foldi C."/>
            <person name="Dima B."/>
            <person name="Sanchez-Garcia M."/>
            <person name="Sanchez-Ramirez S."/>
            <person name="Szollosi G.J."/>
            <person name="Szarkandi J.G."/>
            <person name="Papp V."/>
            <person name="Albert L."/>
            <person name="Andreopoulos W."/>
            <person name="Angelini C."/>
            <person name="Antonin V."/>
            <person name="Barry K.W."/>
            <person name="Bougher N.L."/>
            <person name="Buchanan P."/>
            <person name="Buyck B."/>
            <person name="Bense V."/>
            <person name="Catcheside P."/>
            <person name="Chovatia M."/>
            <person name="Cooper J."/>
            <person name="Damon W."/>
            <person name="Desjardin D."/>
            <person name="Finy P."/>
            <person name="Geml J."/>
            <person name="Haridas S."/>
            <person name="Hughes K."/>
            <person name="Justo A."/>
            <person name="Karasinski D."/>
            <person name="Kautmanova I."/>
            <person name="Kiss B."/>
            <person name="Kocsube S."/>
            <person name="Kotiranta H."/>
            <person name="LaButti K.M."/>
            <person name="Lechner B.E."/>
            <person name="Liimatainen K."/>
            <person name="Lipzen A."/>
            <person name="Lukacs Z."/>
            <person name="Mihaltcheva S."/>
            <person name="Morgado L.N."/>
            <person name="Niskanen T."/>
            <person name="Noordeloos M.E."/>
            <person name="Ohm R.A."/>
            <person name="Ortiz-Santana B."/>
            <person name="Ovrebo C."/>
            <person name="Racz N."/>
            <person name="Riley R."/>
            <person name="Savchenko A."/>
            <person name="Shiryaev A."/>
            <person name="Soop K."/>
            <person name="Spirin V."/>
            <person name="Szebenyi C."/>
            <person name="Tomsovsky M."/>
            <person name="Tulloss R.E."/>
            <person name="Uehling J."/>
            <person name="Grigoriev I.V."/>
            <person name="Vagvolgyi C."/>
            <person name="Papp T."/>
            <person name="Martin F.M."/>
            <person name="Miettinen O."/>
            <person name="Hibbett D.S."/>
            <person name="Nagy L.G."/>
        </authorList>
    </citation>
    <scope>NUCLEOTIDE SEQUENCE [LARGE SCALE GENOMIC DNA]</scope>
    <source>
        <strain evidence="3 4">HHB13444</strain>
    </source>
</reference>
<proteinExistence type="predicted"/>